<sequence>MTKEIEILKRALAREKEARKQAEKILEEKASDLFQLTTDLRTANEKLEGLVSERTSELEGVFENIIDSYVVMNLSGDVLKMNDAAKELFGYDIDKEPLNVLSLIYKEDIPYAMQSYQELVKEGAFTNYNARVYTKHREVKNVQINASLIFNVKKEPIAAQGIVRDTTDQVKNQQIFEEQKKQLSVIVENSSLGIVLTQYGKIVQTNGAFQQLLGFTADELVTMNVQDISVKDEYHTSKEKMEALNNGDIDSFSIQKKYRKKNGGVLTAKTNVSAVWDDMGNVKYQVAIIEDMTEQLKQQLKEKKLLNDLEKSNQELNDYAHIVSHDLKSPLRSISSLISWLQEDYAQVFDEKASTTFDMLHKKVDKMDQLINGVLQYASIDRIEKKVYDINLNQIVQDIIEVIYIPEHASITITNKLPTVRGDEFRLQQLFQNLISNAIKYNDKKKGVVEIGCKEKEQFWEFSIKDNGIGVEHKYFKKIFNVFQSLESENNSTGIGLSIVKKIVDFYGGAIWLTSQLGEGSTFYFTLKK</sequence>
<evidence type="ECO:0000256" key="3">
    <source>
        <dbReference type="ARBA" id="ARBA00022553"/>
    </source>
</evidence>
<dbReference type="InterPro" id="IPR000014">
    <property type="entry name" value="PAS"/>
</dbReference>
<dbReference type="Pfam" id="PF08447">
    <property type="entry name" value="PAS_3"/>
    <property type="match status" value="1"/>
</dbReference>
<dbReference type="EMBL" id="JAABOQ010000003">
    <property type="protein sequence ID" value="NER17363.1"/>
    <property type="molecule type" value="Genomic_DNA"/>
</dbReference>
<dbReference type="PROSITE" id="PS50112">
    <property type="entry name" value="PAS"/>
    <property type="match status" value="2"/>
</dbReference>
<keyword evidence="5" id="KW-0418">Kinase</keyword>
<feature type="domain" description="PAS" evidence="8">
    <location>
        <begin position="179"/>
        <end position="248"/>
    </location>
</feature>
<dbReference type="SMART" id="SM00086">
    <property type="entry name" value="PAC"/>
    <property type="match status" value="2"/>
</dbReference>
<dbReference type="PROSITE" id="PS50113">
    <property type="entry name" value="PAC"/>
    <property type="match status" value="1"/>
</dbReference>
<dbReference type="SMART" id="SM00388">
    <property type="entry name" value="HisKA"/>
    <property type="match status" value="1"/>
</dbReference>
<dbReference type="Pfam" id="PF00512">
    <property type="entry name" value="HisKA"/>
    <property type="match status" value="1"/>
</dbReference>
<accession>A0A6M0CK76</accession>
<name>A0A6M0CK76_9FLAO</name>
<feature type="coiled-coil region" evidence="6">
    <location>
        <begin position="5"/>
        <end position="32"/>
    </location>
</feature>
<evidence type="ECO:0000256" key="1">
    <source>
        <dbReference type="ARBA" id="ARBA00000085"/>
    </source>
</evidence>
<dbReference type="Pfam" id="PF13426">
    <property type="entry name" value="PAS_9"/>
    <property type="match status" value="1"/>
</dbReference>
<dbReference type="PROSITE" id="PS50109">
    <property type="entry name" value="HIS_KIN"/>
    <property type="match status" value="1"/>
</dbReference>
<dbReference type="InterPro" id="IPR013655">
    <property type="entry name" value="PAS_fold_3"/>
</dbReference>
<dbReference type="Gene3D" id="1.10.287.130">
    <property type="match status" value="1"/>
</dbReference>
<keyword evidence="4" id="KW-0808">Transferase</keyword>
<organism evidence="10 11">
    <name type="scientific">Spongiivirga citrea</name>
    <dbReference type="NCBI Taxonomy" id="1481457"/>
    <lineage>
        <taxon>Bacteria</taxon>
        <taxon>Pseudomonadati</taxon>
        <taxon>Bacteroidota</taxon>
        <taxon>Flavobacteriia</taxon>
        <taxon>Flavobacteriales</taxon>
        <taxon>Flavobacteriaceae</taxon>
        <taxon>Spongiivirga</taxon>
    </lineage>
</organism>
<evidence type="ECO:0000259" key="9">
    <source>
        <dbReference type="PROSITE" id="PS50113"/>
    </source>
</evidence>
<keyword evidence="3" id="KW-0597">Phosphoprotein</keyword>
<dbReference type="InterPro" id="IPR003661">
    <property type="entry name" value="HisK_dim/P_dom"/>
</dbReference>
<dbReference type="InterPro" id="IPR036097">
    <property type="entry name" value="HisK_dim/P_sf"/>
</dbReference>
<dbReference type="InterPro" id="IPR001610">
    <property type="entry name" value="PAC"/>
</dbReference>
<dbReference type="AlphaFoldDB" id="A0A6M0CK76"/>
<dbReference type="SMART" id="SM00387">
    <property type="entry name" value="HATPase_c"/>
    <property type="match status" value="1"/>
</dbReference>
<evidence type="ECO:0000256" key="4">
    <source>
        <dbReference type="ARBA" id="ARBA00022679"/>
    </source>
</evidence>
<dbReference type="InterPro" id="IPR004358">
    <property type="entry name" value="Sig_transdc_His_kin-like_C"/>
</dbReference>
<dbReference type="InterPro" id="IPR052162">
    <property type="entry name" value="Sensor_kinase/Photoreceptor"/>
</dbReference>
<dbReference type="InterPro" id="IPR000700">
    <property type="entry name" value="PAS-assoc_C"/>
</dbReference>
<evidence type="ECO:0000313" key="10">
    <source>
        <dbReference type="EMBL" id="NER17363.1"/>
    </source>
</evidence>
<gene>
    <name evidence="10" type="ORF">GWK10_09080</name>
</gene>
<dbReference type="PRINTS" id="PR00344">
    <property type="entry name" value="BCTRLSENSOR"/>
</dbReference>
<dbReference type="SUPFAM" id="SSF47384">
    <property type="entry name" value="Homodimeric domain of signal transducing histidine kinase"/>
    <property type="match status" value="1"/>
</dbReference>
<dbReference type="CDD" id="cd00130">
    <property type="entry name" value="PAS"/>
    <property type="match status" value="2"/>
</dbReference>
<dbReference type="SUPFAM" id="SSF55785">
    <property type="entry name" value="PYP-like sensor domain (PAS domain)"/>
    <property type="match status" value="2"/>
</dbReference>
<dbReference type="GO" id="GO:0000155">
    <property type="term" value="F:phosphorelay sensor kinase activity"/>
    <property type="evidence" value="ECO:0007669"/>
    <property type="project" value="InterPro"/>
</dbReference>
<dbReference type="InterPro" id="IPR035965">
    <property type="entry name" value="PAS-like_dom_sf"/>
</dbReference>
<dbReference type="SUPFAM" id="SSF55874">
    <property type="entry name" value="ATPase domain of HSP90 chaperone/DNA topoisomerase II/histidine kinase"/>
    <property type="match status" value="1"/>
</dbReference>
<dbReference type="EC" id="2.7.13.3" evidence="2"/>
<evidence type="ECO:0000259" key="7">
    <source>
        <dbReference type="PROSITE" id="PS50109"/>
    </source>
</evidence>
<dbReference type="PANTHER" id="PTHR43304">
    <property type="entry name" value="PHYTOCHROME-LIKE PROTEIN CPH1"/>
    <property type="match status" value="1"/>
</dbReference>
<feature type="domain" description="Histidine kinase" evidence="7">
    <location>
        <begin position="322"/>
        <end position="529"/>
    </location>
</feature>
<evidence type="ECO:0000313" key="11">
    <source>
        <dbReference type="Proteomes" id="UP000474296"/>
    </source>
</evidence>
<comment type="caution">
    <text evidence="10">The sequence shown here is derived from an EMBL/GenBank/DDBJ whole genome shotgun (WGS) entry which is preliminary data.</text>
</comment>
<dbReference type="NCBIfam" id="TIGR00229">
    <property type="entry name" value="sensory_box"/>
    <property type="match status" value="2"/>
</dbReference>
<dbReference type="SMART" id="SM00091">
    <property type="entry name" value="PAS"/>
    <property type="match status" value="2"/>
</dbReference>
<dbReference type="InterPro" id="IPR005467">
    <property type="entry name" value="His_kinase_dom"/>
</dbReference>
<dbReference type="Gene3D" id="3.30.565.10">
    <property type="entry name" value="Histidine kinase-like ATPase, C-terminal domain"/>
    <property type="match status" value="1"/>
</dbReference>
<reference evidence="10 11" key="1">
    <citation type="submission" date="2020-01" db="EMBL/GenBank/DDBJ databases">
        <title>Spongiivirga citrea KCTC 32990T.</title>
        <authorList>
            <person name="Wang G."/>
        </authorList>
    </citation>
    <scope>NUCLEOTIDE SEQUENCE [LARGE SCALE GENOMIC DNA]</scope>
    <source>
        <strain evidence="10 11">KCTC 32990</strain>
    </source>
</reference>
<keyword evidence="6" id="KW-0175">Coiled coil</keyword>
<keyword evidence="11" id="KW-1185">Reference proteome</keyword>
<evidence type="ECO:0000256" key="5">
    <source>
        <dbReference type="ARBA" id="ARBA00022777"/>
    </source>
</evidence>
<evidence type="ECO:0000259" key="8">
    <source>
        <dbReference type="PROSITE" id="PS50112"/>
    </source>
</evidence>
<dbReference type="Gene3D" id="3.30.450.20">
    <property type="entry name" value="PAS domain"/>
    <property type="match status" value="2"/>
</dbReference>
<comment type="catalytic activity">
    <reaction evidence="1">
        <text>ATP + protein L-histidine = ADP + protein N-phospho-L-histidine.</text>
        <dbReference type="EC" id="2.7.13.3"/>
    </reaction>
</comment>
<feature type="domain" description="PAS" evidence="8">
    <location>
        <begin position="54"/>
        <end position="123"/>
    </location>
</feature>
<feature type="domain" description="PAC" evidence="9">
    <location>
        <begin position="252"/>
        <end position="304"/>
    </location>
</feature>
<evidence type="ECO:0000256" key="2">
    <source>
        <dbReference type="ARBA" id="ARBA00012438"/>
    </source>
</evidence>
<dbReference type="Proteomes" id="UP000474296">
    <property type="component" value="Unassembled WGS sequence"/>
</dbReference>
<dbReference type="PANTHER" id="PTHR43304:SF1">
    <property type="entry name" value="PAC DOMAIN-CONTAINING PROTEIN"/>
    <property type="match status" value="1"/>
</dbReference>
<evidence type="ECO:0000256" key="6">
    <source>
        <dbReference type="SAM" id="Coils"/>
    </source>
</evidence>
<dbReference type="Pfam" id="PF02518">
    <property type="entry name" value="HATPase_c"/>
    <property type="match status" value="1"/>
</dbReference>
<dbReference type="CDD" id="cd00082">
    <property type="entry name" value="HisKA"/>
    <property type="match status" value="1"/>
</dbReference>
<dbReference type="FunFam" id="3.30.565.10:FF:000006">
    <property type="entry name" value="Sensor histidine kinase WalK"/>
    <property type="match status" value="1"/>
</dbReference>
<dbReference type="RefSeq" id="WP_164031777.1">
    <property type="nucleotide sequence ID" value="NZ_JAABOQ010000003.1"/>
</dbReference>
<dbReference type="InterPro" id="IPR036890">
    <property type="entry name" value="HATPase_C_sf"/>
</dbReference>
<dbReference type="InterPro" id="IPR003594">
    <property type="entry name" value="HATPase_dom"/>
</dbReference>
<protein>
    <recommendedName>
        <fullName evidence="2">histidine kinase</fullName>
        <ecNumber evidence="2">2.7.13.3</ecNumber>
    </recommendedName>
</protein>
<proteinExistence type="predicted"/>